<proteinExistence type="predicted"/>
<evidence type="ECO:0000313" key="2">
    <source>
        <dbReference type="Proteomes" id="UP000501690"/>
    </source>
</evidence>
<sequence length="59" mass="6737">MKSTTNAETVLRRLETRTLAFRTWKRLTEPRRGTSEHNNLKGVLAKLAKTAEDTIIVVL</sequence>
<gene>
    <name evidence="1" type="ORF">DEO72_LG5g1999</name>
</gene>
<reference evidence="1 2" key="1">
    <citation type="submission" date="2019-04" db="EMBL/GenBank/DDBJ databases">
        <title>An improved genome assembly and genetic linkage map for asparagus bean, Vigna unguiculata ssp. sesquipedialis.</title>
        <authorList>
            <person name="Xia Q."/>
            <person name="Zhang R."/>
            <person name="Dong Y."/>
        </authorList>
    </citation>
    <scope>NUCLEOTIDE SEQUENCE [LARGE SCALE GENOMIC DNA]</scope>
    <source>
        <tissue evidence="1">Leaf</tissue>
    </source>
</reference>
<organism evidence="1 2">
    <name type="scientific">Vigna unguiculata</name>
    <name type="common">Cowpea</name>
    <dbReference type="NCBI Taxonomy" id="3917"/>
    <lineage>
        <taxon>Eukaryota</taxon>
        <taxon>Viridiplantae</taxon>
        <taxon>Streptophyta</taxon>
        <taxon>Embryophyta</taxon>
        <taxon>Tracheophyta</taxon>
        <taxon>Spermatophyta</taxon>
        <taxon>Magnoliopsida</taxon>
        <taxon>eudicotyledons</taxon>
        <taxon>Gunneridae</taxon>
        <taxon>Pentapetalae</taxon>
        <taxon>rosids</taxon>
        <taxon>fabids</taxon>
        <taxon>Fabales</taxon>
        <taxon>Fabaceae</taxon>
        <taxon>Papilionoideae</taxon>
        <taxon>50 kb inversion clade</taxon>
        <taxon>NPAAA clade</taxon>
        <taxon>indigoferoid/millettioid clade</taxon>
        <taxon>Phaseoleae</taxon>
        <taxon>Vigna</taxon>
    </lineage>
</organism>
<dbReference type="EMBL" id="CP039349">
    <property type="protein sequence ID" value="QCD93922.1"/>
    <property type="molecule type" value="Genomic_DNA"/>
</dbReference>
<keyword evidence="2" id="KW-1185">Reference proteome</keyword>
<accession>A0A4D6LYF7</accession>
<dbReference type="Proteomes" id="UP000501690">
    <property type="component" value="Linkage Group LG5"/>
</dbReference>
<name>A0A4D6LYF7_VIGUN</name>
<protein>
    <submittedName>
        <fullName evidence="1">Uncharacterized protein</fullName>
    </submittedName>
</protein>
<dbReference type="AlphaFoldDB" id="A0A4D6LYF7"/>
<evidence type="ECO:0000313" key="1">
    <source>
        <dbReference type="EMBL" id="QCD93922.1"/>
    </source>
</evidence>